<name>A0ABS5QNZ3_9BACT</name>
<dbReference type="SUPFAM" id="SSF53098">
    <property type="entry name" value="Ribonuclease H-like"/>
    <property type="match status" value="1"/>
</dbReference>
<evidence type="ECO:0000313" key="3">
    <source>
        <dbReference type="Proteomes" id="UP000680365"/>
    </source>
</evidence>
<dbReference type="RefSeq" id="WP_213349797.1">
    <property type="nucleotide sequence ID" value="NZ_JAEDAM010000078.1"/>
</dbReference>
<dbReference type="InterPro" id="IPR036397">
    <property type="entry name" value="RNaseH_sf"/>
</dbReference>
<proteinExistence type="predicted"/>
<dbReference type="Gene3D" id="3.30.420.10">
    <property type="entry name" value="Ribonuclease H-like superfamily/Ribonuclease H"/>
    <property type="match status" value="1"/>
</dbReference>
<keyword evidence="3" id="KW-1185">Reference proteome</keyword>
<organism evidence="2 3">
    <name type="scientific">Candidatus Vampirococcus lugosii</name>
    <dbReference type="NCBI Taxonomy" id="2789015"/>
    <lineage>
        <taxon>Bacteria</taxon>
        <taxon>Candidatus Absconditibacteriota</taxon>
        <taxon>Vampirococcus</taxon>
    </lineage>
</organism>
<protein>
    <submittedName>
        <fullName evidence="2">Transposase</fullName>
    </submittedName>
</protein>
<dbReference type="InterPro" id="IPR012337">
    <property type="entry name" value="RNaseH-like_sf"/>
</dbReference>
<comment type="caution">
    <text evidence="2">The sequence shown here is derived from an EMBL/GenBank/DDBJ whole genome shotgun (WGS) entry which is preliminary data.</text>
</comment>
<dbReference type="Proteomes" id="UP000680365">
    <property type="component" value="Unassembled WGS sequence"/>
</dbReference>
<dbReference type="PANTHER" id="PTHR35004">
    <property type="entry name" value="TRANSPOSASE RV3428C-RELATED"/>
    <property type="match status" value="1"/>
</dbReference>
<dbReference type="InterPro" id="IPR001584">
    <property type="entry name" value="Integrase_cat-core"/>
</dbReference>
<sequence>MIDLNHDWFEDGSEYCLINAVDDATGKTTHAKFTTGESLINIYEFISEYIDINGKPVAVYLDRHSAYKINHPKDQFDKEMLSRLQVACNILGIEVIYSKCPEGKGRVENSFKTHQDRLIKEMRLAGIKNIVSANKFLYDYYIPKHNNKFSVEAKVSGNFHVPITKYEKENLEWFFAKKEKRIIKRDGTVNYMNTKYQIHKKQYLPAGKQVNVVTSMLGKLKIFSGNVELLFDIIN</sequence>
<dbReference type="PROSITE" id="PS50994">
    <property type="entry name" value="INTEGRASE"/>
    <property type="match status" value="1"/>
</dbReference>
<dbReference type="EMBL" id="JAEDAM010000078">
    <property type="protein sequence ID" value="MBS8122363.1"/>
    <property type="molecule type" value="Genomic_DNA"/>
</dbReference>
<evidence type="ECO:0000259" key="1">
    <source>
        <dbReference type="PROSITE" id="PS50994"/>
    </source>
</evidence>
<accession>A0ABS5QNZ3</accession>
<reference evidence="2 3" key="1">
    <citation type="journal article" date="2021" name="Nat. Commun.">
        <title>Reductive evolution and unique predatory mode in the CPR bacterium Vampirococcus lugosii.</title>
        <authorList>
            <person name="Moreira D."/>
            <person name="Zivanovic Y."/>
            <person name="Lopez-Archilla A.I."/>
            <person name="Iniesto M."/>
            <person name="Lopez-Garcia P."/>
        </authorList>
    </citation>
    <scope>NUCLEOTIDE SEQUENCE [LARGE SCALE GENOMIC DNA]</scope>
    <source>
        <strain evidence="2">Chiprana</strain>
    </source>
</reference>
<feature type="domain" description="Integrase catalytic" evidence="1">
    <location>
        <begin position="1"/>
        <end position="170"/>
    </location>
</feature>
<dbReference type="PANTHER" id="PTHR35004:SF7">
    <property type="entry name" value="INTEGRASE PROTEIN"/>
    <property type="match status" value="1"/>
</dbReference>
<evidence type="ECO:0000313" key="2">
    <source>
        <dbReference type="EMBL" id="MBS8122363.1"/>
    </source>
</evidence>
<gene>
    <name evidence="2" type="ORF">VAMP_339n62</name>
</gene>